<keyword evidence="2" id="KW-1133">Transmembrane helix</keyword>
<evidence type="ECO:0000313" key="5">
    <source>
        <dbReference type="Proteomes" id="UP000443582"/>
    </source>
</evidence>
<dbReference type="CDD" id="cd05121">
    <property type="entry name" value="ABC1_ADCK3-like"/>
    <property type="match status" value="1"/>
</dbReference>
<dbReference type="EMBL" id="QDKL01000001">
    <property type="protein sequence ID" value="RZF23219.1"/>
    <property type="molecule type" value="Genomic_DNA"/>
</dbReference>
<evidence type="ECO:0000256" key="1">
    <source>
        <dbReference type="ARBA" id="ARBA00009670"/>
    </source>
</evidence>
<keyword evidence="5" id="KW-1185">Reference proteome</keyword>
<evidence type="ECO:0000313" key="4">
    <source>
        <dbReference type="EMBL" id="RZF23219.1"/>
    </source>
</evidence>
<dbReference type="InterPro" id="IPR050154">
    <property type="entry name" value="UbiB_kinase"/>
</dbReference>
<dbReference type="Pfam" id="PF03109">
    <property type="entry name" value="ABC1"/>
    <property type="match status" value="1"/>
</dbReference>
<comment type="caution">
    <text evidence="4">The sequence shown here is derived from an EMBL/GenBank/DDBJ whole genome shotgun (WGS) entry which is preliminary data.</text>
</comment>
<dbReference type="InterPro" id="IPR000719">
    <property type="entry name" value="Prot_kinase_dom"/>
</dbReference>
<dbReference type="PANTHER" id="PTHR10566">
    <property type="entry name" value="CHAPERONE-ACTIVITY OF BC1 COMPLEX CABC1 -RELATED"/>
    <property type="match status" value="1"/>
</dbReference>
<keyword evidence="2" id="KW-0472">Membrane</keyword>
<proteinExistence type="inferred from homology"/>
<dbReference type="Proteomes" id="UP000443582">
    <property type="component" value="Unassembled WGS sequence"/>
</dbReference>
<dbReference type="InterPro" id="IPR004147">
    <property type="entry name" value="ABC1_dom"/>
</dbReference>
<keyword evidence="2" id="KW-0812">Transmembrane</keyword>
<dbReference type="RefSeq" id="WP_114706166.1">
    <property type="nucleotide sequence ID" value="NZ_QDKL01000001.1"/>
</dbReference>
<reference evidence="5" key="1">
    <citation type="journal article" date="2019" name="Int. J. Syst. Evol. Microbiol.">
        <title>Halobacteriovorax valvorus sp. nov., a novel prokaryotic predator isolated from coastal seawater of China.</title>
        <authorList>
            <person name="Chen M.-X."/>
        </authorList>
    </citation>
    <scope>NUCLEOTIDE SEQUENCE [LARGE SCALE GENOMIC DNA]</scope>
    <source>
        <strain evidence="5">BL9</strain>
    </source>
</reference>
<protein>
    <recommendedName>
        <fullName evidence="3">Protein kinase domain-containing protein</fullName>
    </recommendedName>
</protein>
<sequence>MGLITTSFKITKTIRNISRLREIATVFAKNGLDEFISQNVLNIIPNFVFPKKSEKIKQLPEHDNSWGDVMGYRLKLCFEELGPAFVKFGQLLSTREDIFDEDFIKHMKKLRDQVKPLPFSSVKDEAERSLGKKVEEIFKSIEDKPIGTASIGLVYKAELLTGEKVVLKVKRPKIDRLIETDLSILIFLANQAERATDEIKFLGFSNVLEDFSYSLQSELNFNVEALNCQKLKKVIAKYDEKEIFYLPKVYNEYTSEDLLVMELIEGISFSDSVEIKKHISRLEPKIDESLSIFMRCFLNEGFFHADLHGGNFFFLENDQIALIDFGLVGSLSKTGRQNFIAIIYAILTQNFENLVYEFLDVAIYNDVPDVDKLIVDIKNAIGPQIGLTIQQTNFALIIRSIITTLREHHIFLPREWFVVFRALITLDGVGKSLDLDFDIFNLLEGDINEIIQESFSTESFVEDGMWIAKDLLGASRVIPRHFKWFLKEFSKNNYAIKVRHKGIWKPILSVASSVRLLSFYILGGILFFAGKSFVSQHYLTNRDLLDYPTITLVLWAASLFSIGYGSLRHR</sequence>
<feature type="transmembrane region" description="Helical" evidence="2">
    <location>
        <begin position="507"/>
        <end position="529"/>
    </location>
</feature>
<organism evidence="4 5">
    <name type="scientific">Halobacteriovorax vibrionivorans</name>
    <dbReference type="NCBI Taxonomy" id="2152716"/>
    <lineage>
        <taxon>Bacteria</taxon>
        <taxon>Pseudomonadati</taxon>
        <taxon>Bdellovibrionota</taxon>
        <taxon>Bacteriovoracia</taxon>
        <taxon>Bacteriovoracales</taxon>
        <taxon>Halobacteriovoraceae</taxon>
        <taxon>Halobacteriovorax</taxon>
    </lineage>
</organism>
<dbReference type="InterPro" id="IPR011009">
    <property type="entry name" value="Kinase-like_dom_sf"/>
</dbReference>
<name>A0ABY0IJR4_9BACT</name>
<dbReference type="PANTHER" id="PTHR10566:SF113">
    <property type="entry name" value="PROTEIN ACTIVITY OF BC1 COMPLEX KINASE 7, CHLOROPLASTIC"/>
    <property type="match status" value="1"/>
</dbReference>
<comment type="similarity">
    <text evidence="1">Belongs to the protein kinase superfamily. ADCK protein kinase family.</text>
</comment>
<evidence type="ECO:0000256" key="2">
    <source>
        <dbReference type="SAM" id="Phobius"/>
    </source>
</evidence>
<feature type="transmembrane region" description="Helical" evidence="2">
    <location>
        <begin position="549"/>
        <end position="567"/>
    </location>
</feature>
<gene>
    <name evidence="4" type="ORF">DAY19_05470</name>
</gene>
<feature type="domain" description="Protein kinase" evidence="3">
    <location>
        <begin position="140"/>
        <end position="467"/>
    </location>
</feature>
<dbReference type="SUPFAM" id="SSF56112">
    <property type="entry name" value="Protein kinase-like (PK-like)"/>
    <property type="match status" value="1"/>
</dbReference>
<dbReference type="PROSITE" id="PS50011">
    <property type="entry name" value="PROTEIN_KINASE_DOM"/>
    <property type="match status" value="1"/>
</dbReference>
<accession>A0ABY0IJR4</accession>
<evidence type="ECO:0000259" key="3">
    <source>
        <dbReference type="PROSITE" id="PS50011"/>
    </source>
</evidence>
<dbReference type="Gene3D" id="1.10.510.10">
    <property type="entry name" value="Transferase(Phosphotransferase) domain 1"/>
    <property type="match status" value="1"/>
</dbReference>